<evidence type="ECO:0000256" key="15">
    <source>
        <dbReference type="ARBA" id="ARBA00041979"/>
    </source>
</evidence>
<comment type="catalytic activity">
    <reaction evidence="11">
        <text>8-oxo-GTP + H2O = 8-oxo-GMP + diphosphate + H(+)</text>
        <dbReference type="Rhea" id="RHEA:67616"/>
        <dbReference type="ChEBI" id="CHEBI:15377"/>
        <dbReference type="ChEBI" id="CHEBI:15378"/>
        <dbReference type="ChEBI" id="CHEBI:33019"/>
        <dbReference type="ChEBI" id="CHEBI:143553"/>
        <dbReference type="ChEBI" id="CHEBI:145694"/>
    </reaction>
</comment>
<dbReference type="GO" id="GO:0006260">
    <property type="term" value="P:DNA replication"/>
    <property type="evidence" value="ECO:0007669"/>
    <property type="project" value="UniProtKB-KW"/>
</dbReference>
<dbReference type="GO" id="GO:0008413">
    <property type="term" value="F:8-oxo-7,8-dihydroguanosine triphosphate pyrophosphatase activity"/>
    <property type="evidence" value="ECO:0007669"/>
    <property type="project" value="TreeGrafter"/>
</dbReference>
<feature type="domain" description="Nudix hydrolase" evidence="18">
    <location>
        <begin position="5"/>
        <end position="128"/>
    </location>
</feature>
<dbReference type="InterPro" id="IPR015797">
    <property type="entry name" value="NUDIX_hydrolase-like_dom_sf"/>
</dbReference>
<dbReference type="InterPro" id="IPR020084">
    <property type="entry name" value="NUDIX_hydrolase_CS"/>
</dbReference>
<keyword evidence="20" id="KW-1185">Reference proteome</keyword>
<dbReference type="EMBL" id="SWBO01000010">
    <property type="protein sequence ID" value="TKB98024.1"/>
    <property type="molecule type" value="Genomic_DNA"/>
</dbReference>
<dbReference type="GO" id="GO:0044716">
    <property type="term" value="F:8-oxo-GDP phosphatase activity"/>
    <property type="evidence" value="ECO:0007669"/>
    <property type="project" value="TreeGrafter"/>
</dbReference>
<protein>
    <recommendedName>
        <fullName evidence="13">8-oxo-dGTP diphosphatase</fullName>
        <ecNumber evidence="12">3.6.1.55</ecNumber>
    </recommendedName>
    <alternativeName>
        <fullName evidence="16">7,8-dihydro-8-oxoguanine-triphosphatase</fullName>
    </alternativeName>
    <alternativeName>
        <fullName evidence="15">Mutator protein MutT</fullName>
    </alternativeName>
    <alternativeName>
        <fullName evidence="14">dGTP pyrophosphohydrolase</fullName>
    </alternativeName>
</protein>
<gene>
    <name evidence="19" type="ORF">FA045_15280</name>
</gene>
<dbReference type="InterPro" id="IPR000086">
    <property type="entry name" value="NUDIX_hydrolase_dom"/>
</dbReference>
<keyword evidence="5" id="KW-0479">Metal-binding</keyword>
<dbReference type="PANTHER" id="PTHR47707">
    <property type="entry name" value="8-OXO-DGTP DIPHOSPHATASE"/>
    <property type="match status" value="1"/>
</dbReference>
<evidence type="ECO:0000313" key="19">
    <source>
        <dbReference type="EMBL" id="TKB98024.1"/>
    </source>
</evidence>
<dbReference type="Gene3D" id="3.90.79.10">
    <property type="entry name" value="Nucleoside Triphosphate Pyrophosphohydrolase"/>
    <property type="match status" value="1"/>
</dbReference>
<dbReference type="GO" id="GO:0006281">
    <property type="term" value="P:DNA repair"/>
    <property type="evidence" value="ECO:0007669"/>
    <property type="project" value="UniProtKB-KW"/>
</dbReference>
<keyword evidence="6" id="KW-0227">DNA damage</keyword>
<comment type="caution">
    <text evidence="19">The sequence shown here is derived from an EMBL/GenBank/DDBJ whole genome shotgun (WGS) entry which is preliminary data.</text>
</comment>
<dbReference type="GO" id="GO:0035539">
    <property type="term" value="F:8-oxo-7,8-dihydrodeoxyguanosine triphosphate pyrophosphatase activity"/>
    <property type="evidence" value="ECO:0007669"/>
    <property type="project" value="UniProtKB-EC"/>
</dbReference>
<evidence type="ECO:0000256" key="1">
    <source>
        <dbReference type="ARBA" id="ARBA00001946"/>
    </source>
</evidence>
<keyword evidence="7 17" id="KW-0378">Hydrolase</keyword>
<evidence type="ECO:0000256" key="17">
    <source>
        <dbReference type="RuleBase" id="RU003476"/>
    </source>
</evidence>
<comment type="similarity">
    <text evidence="2 17">Belongs to the Nudix hydrolase family.</text>
</comment>
<dbReference type="SUPFAM" id="SSF55811">
    <property type="entry name" value="Nudix"/>
    <property type="match status" value="1"/>
</dbReference>
<accession>A0A4U1BZF6</accession>
<dbReference type="PRINTS" id="PR00502">
    <property type="entry name" value="NUDIXFAMILY"/>
</dbReference>
<keyword evidence="9" id="KW-0234">DNA repair</keyword>
<keyword evidence="8" id="KW-0460">Magnesium</keyword>
<dbReference type="InterPro" id="IPR047127">
    <property type="entry name" value="MutT-like"/>
</dbReference>
<dbReference type="PROSITE" id="PS51462">
    <property type="entry name" value="NUDIX"/>
    <property type="match status" value="1"/>
</dbReference>
<keyword evidence="3" id="KW-0515">Mutator protein</keyword>
<evidence type="ECO:0000256" key="5">
    <source>
        <dbReference type="ARBA" id="ARBA00022723"/>
    </source>
</evidence>
<dbReference type="PANTHER" id="PTHR47707:SF1">
    <property type="entry name" value="NUDIX HYDROLASE FAMILY PROTEIN"/>
    <property type="match status" value="1"/>
</dbReference>
<comment type="cofactor">
    <cofactor evidence="1">
        <name>Mg(2+)</name>
        <dbReference type="ChEBI" id="CHEBI:18420"/>
    </cofactor>
</comment>
<evidence type="ECO:0000259" key="18">
    <source>
        <dbReference type="PROSITE" id="PS51462"/>
    </source>
</evidence>
<organism evidence="19 20">
    <name type="scientific">Pedobacter cryotolerans</name>
    <dbReference type="NCBI Taxonomy" id="2571270"/>
    <lineage>
        <taxon>Bacteria</taxon>
        <taxon>Pseudomonadati</taxon>
        <taxon>Bacteroidota</taxon>
        <taxon>Sphingobacteriia</taxon>
        <taxon>Sphingobacteriales</taxon>
        <taxon>Sphingobacteriaceae</taxon>
        <taxon>Pedobacter</taxon>
    </lineage>
</organism>
<dbReference type="AlphaFoldDB" id="A0A4U1BZF6"/>
<evidence type="ECO:0000256" key="13">
    <source>
        <dbReference type="ARBA" id="ARBA00040794"/>
    </source>
</evidence>
<evidence type="ECO:0000256" key="4">
    <source>
        <dbReference type="ARBA" id="ARBA00022705"/>
    </source>
</evidence>
<evidence type="ECO:0000256" key="14">
    <source>
        <dbReference type="ARBA" id="ARBA00041592"/>
    </source>
</evidence>
<dbReference type="Proteomes" id="UP000310477">
    <property type="component" value="Unassembled WGS sequence"/>
</dbReference>
<sequence length="130" mass="15166">MPNNPIRVTCAIIIRNNKTLAVQRSQKMKLPLKWEFPGGKIELGETEEKCILREIKEELDLEIDLVSRLTPSQFQYPNLSIELIPFIAQFKSGDINLAEHKRHLWLKKEELIDLDWAEADLPILKEYLTV</sequence>
<comment type="catalytic activity">
    <reaction evidence="10">
        <text>8-oxo-dGTP + H2O = 8-oxo-dGMP + diphosphate + H(+)</text>
        <dbReference type="Rhea" id="RHEA:31575"/>
        <dbReference type="ChEBI" id="CHEBI:15377"/>
        <dbReference type="ChEBI" id="CHEBI:15378"/>
        <dbReference type="ChEBI" id="CHEBI:33019"/>
        <dbReference type="ChEBI" id="CHEBI:63224"/>
        <dbReference type="ChEBI" id="CHEBI:77896"/>
        <dbReference type="EC" id="3.6.1.55"/>
    </reaction>
</comment>
<evidence type="ECO:0000313" key="20">
    <source>
        <dbReference type="Proteomes" id="UP000310477"/>
    </source>
</evidence>
<name>A0A4U1BZF6_9SPHI</name>
<proteinExistence type="inferred from homology"/>
<dbReference type="RefSeq" id="WP_136877948.1">
    <property type="nucleotide sequence ID" value="NZ_SWBO01000010.1"/>
</dbReference>
<keyword evidence="4" id="KW-0235">DNA replication</keyword>
<evidence type="ECO:0000256" key="2">
    <source>
        <dbReference type="ARBA" id="ARBA00005582"/>
    </source>
</evidence>
<evidence type="ECO:0000256" key="12">
    <source>
        <dbReference type="ARBA" id="ARBA00038905"/>
    </source>
</evidence>
<dbReference type="GO" id="GO:0046872">
    <property type="term" value="F:metal ion binding"/>
    <property type="evidence" value="ECO:0007669"/>
    <property type="project" value="UniProtKB-KW"/>
</dbReference>
<evidence type="ECO:0000256" key="3">
    <source>
        <dbReference type="ARBA" id="ARBA00022457"/>
    </source>
</evidence>
<evidence type="ECO:0000256" key="16">
    <source>
        <dbReference type="ARBA" id="ARBA00042798"/>
    </source>
</evidence>
<dbReference type="Pfam" id="PF00293">
    <property type="entry name" value="NUDIX"/>
    <property type="match status" value="1"/>
</dbReference>
<dbReference type="InterPro" id="IPR020476">
    <property type="entry name" value="Nudix_hydrolase"/>
</dbReference>
<evidence type="ECO:0000256" key="9">
    <source>
        <dbReference type="ARBA" id="ARBA00023204"/>
    </source>
</evidence>
<dbReference type="PROSITE" id="PS00893">
    <property type="entry name" value="NUDIX_BOX"/>
    <property type="match status" value="1"/>
</dbReference>
<evidence type="ECO:0000256" key="8">
    <source>
        <dbReference type="ARBA" id="ARBA00022842"/>
    </source>
</evidence>
<dbReference type="GO" id="GO:0044715">
    <property type="term" value="F:8-oxo-dGDP phosphatase activity"/>
    <property type="evidence" value="ECO:0007669"/>
    <property type="project" value="TreeGrafter"/>
</dbReference>
<dbReference type="EC" id="3.6.1.55" evidence="12"/>
<evidence type="ECO:0000256" key="7">
    <source>
        <dbReference type="ARBA" id="ARBA00022801"/>
    </source>
</evidence>
<evidence type="ECO:0000256" key="10">
    <source>
        <dbReference type="ARBA" id="ARBA00035861"/>
    </source>
</evidence>
<dbReference type="OrthoDB" id="9810648at2"/>
<evidence type="ECO:0000256" key="6">
    <source>
        <dbReference type="ARBA" id="ARBA00022763"/>
    </source>
</evidence>
<dbReference type="CDD" id="cd03425">
    <property type="entry name" value="NUDIX_MutT_NudA_like"/>
    <property type="match status" value="1"/>
</dbReference>
<evidence type="ECO:0000256" key="11">
    <source>
        <dbReference type="ARBA" id="ARBA00036904"/>
    </source>
</evidence>
<reference evidence="19 20" key="1">
    <citation type="submission" date="2019-04" db="EMBL/GenBank/DDBJ databases">
        <title>Pedobacter sp. AR-2-6 sp. nov., isolated from Arctic soil.</title>
        <authorList>
            <person name="Dahal R.H."/>
            <person name="Kim D.-U."/>
        </authorList>
    </citation>
    <scope>NUCLEOTIDE SEQUENCE [LARGE SCALE GENOMIC DNA]</scope>
    <source>
        <strain evidence="19 20">AR-2-6</strain>
    </source>
</reference>